<keyword evidence="11" id="KW-1185">Reference proteome</keyword>
<evidence type="ECO:0000256" key="4">
    <source>
        <dbReference type="ARBA" id="ARBA00022989"/>
    </source>
</evidence>
<proteinExistence type="inferred from homology"/>
<dbReference type="PROSITE" id="PS00754">
    <property type="entry name" value="NA_NEUROTRAN_SYMP_2"/>
    <property type="match status" value="1"/>
</dbReference>
<evidence type="ECO:0000256" key="1">
    <source>
        <dbReference type="ARBA" id="ARBA00004141"/>
    </source>
</evidence>
<feature type="binding site" evidence="6">
    <location>
        <position position="317"/>
    </location>
    <ligand>
        <name>Na(+)</name>
        <dbReference type="ChEBI" id="CHEBI:29101"/>
        <label>1</label>
    </ligand>
</feature>
<dbReference type="InterPro" id="IPR000175">
    <property type="entry name" value="Na/ntran_symport"/>
</dbReference>
<comment type="similarity">
    <text evidence="8">Belongs to the sodium:neurotransmitter symporter (SNF) (TC 2.A.22) family.</text>
</comment>
<feature type="transmembrane region" description="Helical" evidence="9">
    <location>
        <begin position="70"/>
        <end position="87"/>
    </location>
</feature>
<gene>
    <name evidence="10" type="ORF">FBUS_03491</name>
</gene>
<dbReference type="Proteomes" id="UP000728185">
    <property type="component" value="Unassembled WGS sequence"/>
</dbReference>
<evidence type="ECO:0000313" key="11">
    <source>
        <dbReference type="Proteomes" id="UP000728185"/>
    </source>
</evidence>
<keyword evidence="4 9" id="KW-1133">Transmembrane helix</keyword>
<keyword evidence="6" id="KW-0915">Sodium</keyword>
<feature type="transmembrane region" description="Helical" evidence="9">
    <location>
        <begin position="99"/>
        <end position="119"/>
    </location>
</feature>
<evidence type="ECO:0000256" key="7">
    <source>
        <dbReference type="PIRSR" id="PIRSR600175-2"/>
    </source>
</evidence>
<dbReference type="OrthoDB" id="6581954at2759"/>
<feature type="disulfide bond" evidence="7">
    <location>
        <begin position="183"/>
        <end position="192"/>
    </location>
</feature>
<evidence type="ECO:0000256" key="3">
    <source>
        <dbReference type="ARBA" id="ARBA00022692"/>
    </source>
</evidence>
<feature type="binding site" evidence="6">
    <location>
        <position position="386"/>
    </location>
    <ligand>
        <name>Na(+)</name>
        <dbReference type="ChEBI" id="CHEBI:29101"/>
        <label>1</label>
    </ligand>
</feature>
<feature type="transmembrane region" description="Helical" evidence="9">
    <location>
        <begin position="462"/>
        <end position="487"/>
    </location>
</feature>
<evidence type="ECO:0000256" key="6">
    <source>
        <dbReference type="PIRSR" id="PIRSR600175-1"/>
    </source>
</evidence>
<keyword evidence="7" id="KW-1015">Disulfide bond</keyword>
<reference evidence="10" key="1">
    <citation type="submission" date="2019-05" db="EMBL/GenBank/DDBJ databases">
        <title>Annotation for the trematode Fasciolopsis buski.</title>
        <authorList>
            <person name="Choi Y.-J."/>
        </authorList>
    </citation>
    <scope>NUCLEOTIDE SEQUENCE</scope>
    <source>
        <strain evidence="10">HT</strain>
        <tissue evidence="10">Whole worm</tissue>
    </source>
</reference>
<name>A0A8E0RUP6_9TREM</name>
<feature type="transmembrane region" description="Helical" evidence="9">
    <location>
        <begin position="413"/>
        <end position="442"/>
    </location>
</feature>
<feature type="transmembrane region" description="Helical" evidence="9">
    <location>
        <begin position="357"/>
        <end position="382"/>
    </location>
</feature>
<feature type="binding site" evidence="6">
    <location>
        <position position="85"/>
    </location>
    <ligand>
        <name>Na(+)</name>
        <dbReference type="ChEBI" id="CHEBI:29101"/>
        <label>1</label>
    </ligand>
</feature>
<accession>A0A8E0RUP6</accession>
<feature type="transmembrane region" description="Helical" evidence="9">
    <location>
        <begin position="238"/>
        <end position="262"/>
    </location>
</feature>
<feature type="transmembrane region" description="Helical" evidence="9">
    <location>
        <begin position="311"/>
        <end position="337"/>
    </location>
</feature>
<feature type="binding site" evidence="6">
    <location>
        <position position="285"/>
    </location>
    <ligand>
        <name>Na(+)</name>
        <dbReference type="ChEBI" id="CHEBI:29101"/>
        <label>1</label>
    </ligand>
</feature>
<dbReference type="PRINTS" id="PR00176">
    <property type="entry name" value="NANEUSMPORT"/>
</dbReference>
<dbReference type="GO" id="GO:0006865">
    <property type="term" value="P:amino acid transport"/>
    <property type="evidence" value="ECO:0007669"/>
    <property type="project" value="TreeGrafter"/>
</dbReference>
<protein>
    <recommendedName>
        <fullName evidence="8">Transporter</fullName>
    </recommendedName>
</protein>
<dbReference type="PROSITE" id="PS50267">
    <property type="entry name" value="NA_NEUROTRAN_SYMP_3"/>
    <property type="match status" value="1"/>
</dbReference>
<dbReference type="PANTHER" id="PTHR11616">
    <property type="entry name" value="SODIUM/CHLORIDE DEPENDENT TRANSPORTER"/>
    <property type="match status" value="1"/>
</dbReference>
<evidence type="ECO:0000256" key="2">
    <source>
        <dbReference type="ARBA" id="ARBA00022448"/>
    </source>
</evidence>
<keyword evidence="5 9" id="KW-0472">Membrane</keyword>
<dbReference type="GO" id="GO:0015293">
    <property type="term" value="F:symporter activity"/>
    <property type="evidence" value="ECO:0007669"/>
    <property type="project" value="UniProtKB-KW"/>
</dbReference>
<evidence type="ECO:0000313" key="10">
    <source>
        <dbReference type="EMBL" id="KAA0194307.1"/>
    </source>
</evidence>
<keyword evidence="8" id="KW-0769">Symport</keyword>
<comment type="caution">
    <text evidence="10">The sequence shown here is derived from an EMBL/GenBank/DDBJ whole genome shotgun (WGS) entry which is preliminary data.</text>
</comment>
<evidence type="ECO:0000256" key="5">
    <source>
        <dbReference type="ARBA" id="ARBA00023136"/>
    </source>
</evidence>
<feature type="binding site" evidence="6">
    <location>
        <position position="81"/>
    </location>
    <ligand>
        <name>Na(+)</name>
        <dbReference type="ChEBI" id="CHEBI:29101"/>
        <label>1</label>
    </ligand>
</feature>
<dbReference type="SUPFAM" id="SSF161070">
    <property type="entry name" value="SNF-like"/>
    <property type="match status" value="1"/>
</dbReference>
<feature type="transmembrane region" description="Helical" evidence="9">
    <location>
        <begin position="282"/>
        <end position="299"/>
    </location>
</feature>
<keyword evidence="2 8" id="KW-0813">Transport</keyword>
<dbReference type="InterPro" id="IPR037272">
    <property type="entry name" value="SNS_sf"/>
</dbReference>
<organism evidence="10 11">
    <name type="scientific">Fasciolopsis buskii</name>
    <dbReference type="NCBI Taxonomy" id="27845"/>
    <lineage>
        <taxon>Eukaryota</taxon>
        <taxon>Metazoa</taxon>
        <taxon>Spiralia</taxon>
        <taxon>Lophotrochozoa</taxon>
        <taxon>Platyhelminthes</taxon>
        <taxon>Trematoda</taxon>
        <taxon>Digenea</taxon>
        <taxon>Plagiorchiida</taxon>
        <taxon>Echinostomata</taxon>
        <taxon>Echinostomatoidea</taxon>
        <taxon>Fasciolidae</taxon>
        <taxon>Fasciolopsis</taxon>
    </lineage>
</organism>
<keyword evidence="3 8" id="KW-0812">Transmembrane</keyword>
<feature type="binding site" evidence="6">
    <location>
        <position position="382"/>
    </location>
    <ligand>
        <name>Na(+)</name>
        <dbReference type="ChEBI" id="CHEBI:29101"/>
        <label>1</label>
    </ligand>
</feature>
<dbReference type="EMBL" id="LUCM01004462">
    <property type="protein sequence ID" value="KAA0194307.1"/>
    <property type="molecule type" value="Genomic_DNA"/>
</dbReference>
<feature type="binding site" evidence="6">
    <location>
        <position position="78"/>
    </location>
    <ligand>
        <name>Na(+)</name>
        <dbReference type="ChEBI" id="CHEBI:29101"/>
        <label>1</label>
    </ligand>
</feature>
<sequence>MYVCPSDVRQVRLLLSVYRYSKNTSGLEVTDSIHPPFELKAECTCTPVTSSLASTRVVHKTKREQWKRRFDFLLSLIGLSVGLGNVWRFPYLCYKHGGGAFLIPYFISIFAAGLPVFLLEVTVGQITAQGGIAAWNICPLFRGIGFASLVTNFCLDCYYNVILAWALYYLFSSFTSTLPWTLCDQWWNTPQCDNGSGVVNATVATDPAAEFWENRVLGLSKGIEHMGPVMYVTATSPYIFMFILLIRAATLEGAIDGIRFYMVPNWSKLADVQMWADAGAQIFFSYSISLGTLTALGSYNPFHHNSFRDCVAYATVNTLTSLLAGFIIFATLGHMALKSNLCIDDVADSGPGLAFVIYPKAIGLMAASPFLSVCFFLMILLLGIDSQFAGVEGFITSVTDFYPRLITRPKLRILFVGSVCAACYLVGLSMVTEGLFIVSVVTHEEVSYERASRTEVYQFPQWSITLGWLLAACSVIMIPIIMIFEILRTPGSLIQVRERCCLFDKVLKSS</sequence>
<feature type="binding site" evidence="6">
    <location>
        <position position="385"/>
    </location>
    <ligand>
        <name>Na(+)</name>
        <dbReference type="ChEBI" id="CHEBI:29101"/>
        <label>1</label>
    </ligand>
</feature>
<keyword evidence="6" id="KW-0479">Metal-binding</keyword>
<dbReference type="GO" id="GO:0046872">
    <property type="term" value="F:metal ion binding"/>
    <property type="evidence" value="ECO:0007669"/>
    <property type="project" value="UniProtKB-KW"/>
</dbReference>
<dbReference type="GO" id="GO:0035725">
    <property type="term" value="P:sodium ion transmembrane transport"/>
    <property type="evidence" value="ECO:0007669"/>
    <property type="project" value="TreeGrafter"/>
</dbReference>
<dbReference type="PROSITE" id="PS00610">
    <property type="entry name" value="NA_NEUROTRAN_SYMP_1"/>
    <property type="match status" value="1"/>
</dbReference>
<dbReference type="AlphaFoldDB" id="A0A8E0RUP6"/>
<comment type="subcellular location">
    <subcellularLocation>
        <location evidence="1">Membrane</location>
        <topology evidence="1">Multi-pass membrane protein</topology>
    </subcellularLocation>
</comment>
<dbReference type="PANTHER" id="PTHR11616:SF309">
    <property type="entry name" value="TRANSPORTER"/>
    <property type="match status" value="1"/>
</dbReference>
<dbReference type="Pfam" id="PF00209">
    <property type="entry name" value="SNF"/>
    <property type="match status" value="1"/>
</dbReference>
<evidence type="ECO:0000256" key="9">
    <source>
        <dbReference type="SAM" id="Phobius"/>
    </source>
</evidence>
<evidence type="ECO:0000256" key="8">
    <source>
        <dbReference type="RuleBase" id="RU003732"/>
    </source>
</evidence>
<dbReference type="GO" id="GO:0005886">
    <property type="term" value="C:plasma membrane"/>
    <property type="evidence" value="ECO:0007669"/>
    <property type="project" value="TreeGrafter"/>
</dbReference>